<evidence type="ECO:0000313" key="1">
    <source>
        <dbReference type="EMBL" id="KAK8721836.1"/>
    </source>
</evidence>
<keyword evidence="2" id="KW-1185">Reference proteome</keyword>
<evidence type="ECO:0000313" key="2">
    <source>
        <dbReference type="Proteomes" id="UP001445076"/>
    </source>
</evidence>
<evidence type="ECO:0008006" key="3">
    <source>
        <dbReference type="Google" id="ProtNLM"/>
    </source>
</evidence>
<dbReference type="Proteomes" id="UP001445076">
    <property type="component" value="Unassembled WGS sequence"/>
</dbReference>
<protein>
    <recommendedName>
        <fullName evidence="3">RRM domain-containing protein</fullName>
    </recommendedName>
</protein>
<proteinExistence type="predicted"/>
<reference evidence="1 2" key="1">
    <citation type="journal article" date="2024" name="BMC Genomics">
        <title>Genome assembly of redclaw crayfish (Cherax quadricarinatus) provides insights into its immune adaptation and hypoxia tolerance.</title>
        <authorList>
            <person name="Liu Z."/>
            <person name="Zheng J."/>
            <person name="Li H."/>
            <person name="Fang K."/>
            <person name="Wang S."/>
            <person name="He J."/>
            <person name="Zhou D."/>
            <person name="Weng S."/>
            <person name="Chi M."/>
            <person name="Gu Z."/>
            <person name="He J."/>
            <person name="Li F."/>
            <person name="Wang M."/>
        </authorList>
    </citation>
    <scope>NUCLEOTIDE SEQUENCE [LARGE SCALE GENOMIC DNA]</scope>
    <source>
        <strain evidence="1">ZL_2023a</strain>
    </source>
</reference>
<comment type="caution">
    <text evidence="1">The sequence shown here is derived from an EMBL/GenBank/DDBJ whole genome shotgun (WGS) entry which is preliminary data.</text>
</comment>
<sequence>KFIMPRRRRGHRRYGFAIFKNKDYERRALMLNGHVLTGPRGETPQKMVVEPAYKQVLIDDGKPKVKPPVQNAQQHGKPQILGNKKCVLKHYNTKGYWVV</sequence>
<dbReference type="AlphaFoldDB" id="A0AAW0W020"/>
<name>A0AAW0W020_CHEQU</name>
<dbReference type="EMBL" id="JARKIK010000098">
    <property type="protein sequence ID" value="KAK8721836.1"/>
    <property type="molecule type" value="Genomic_DNA"/>
</dbReference>
<accession>A0AAW0W020</accession>
<organism evidence="1 2">
    <name type="scientific">Cherax quadricarinatus</name>
    <name type="common">Australian red claw crayfish</name>
    <dbReference type="NCBI Taxonomy" id="27406"/>
    <lineage>
        <taxon>Eukaryota</taxon>
        <taxon>Metazoa</taxon>
        <taxon>Ecdysozoa</taxon>
        <taxon>Arthropoda</taxon>
        <taxon>Crustacea</taxon>
        <taxon>Multicrustacea</taxon>
        <taxon>Malacostraca</taxon>
        <taxon>Eumalacostraca</taxon>
        <taxon>Eucarida</taxon>
        <taxon>Decapoda</taxon>
        <taxon>Pleocyemata</taxon>
        <taxon>Astacidea</taxon>
        <taxon>Parastacoidea</taxon>
        <taxon>Parastacidae</taxon>
        <taxon>Cherax</taxon>
    </lineage>
</organism>
<gene>
    <name evidence="1" type="ORF">OTU49_012594</name>
</gene>
<feature type="non-terminal residue" evidence="1">
    <location>
        <position position="1"/>
    </location>
</feature>